<accession>A0ACC1PMM9</accession>
<sequence>MPLPRHEPVHSDNRSLPWPMPSAFRRMYRFVNDYYNGDDLLPLSRQRHREQIAKRTLSGPKGTWKGLYVNLTDNKRAASVLTTEVALYRTDSAITNDLTIFNGTGPRTDIVPVLAWLAGLPKDASQTMEAHGQTTTASLGLLARW</sequence>
<evidence type="ECO:0000313" key="1">
    <source>
        <dbReference type="EMBL" id="KAJ2994215.1"/>
    </source>
</evidence>
<proteinExistence type="predicted"/>
<organism evidence="1 2">
    <name type="scientific">Xylaria curta</name>
    <dbReference type="NCBI Taxonomy" id="42375"/>
    <lineage>
        <taxon>Eukaryota</taxon>
        <taxon>Fungi</taxon>
        <taxon>Dikarya</taxon>
        <taxon>Ascomycota</taxon>
        <taxon>Pezizomycotina</taxon>
        <taxon>Sordariomycetes</taxon>
        <taxon>Xylariomycetidae</taxon>
        <taxon>Xylariales</taxon>
        <taxon>Xylariaceae</taxon>
        <taxon>Xylaria</taxon>
    </lineage>
</organism>
<dbReference type="EMBL" id="JAPDGR010000181">
    <property type="protein sequence ID" value="KAJ2994215.1"/>
    <property type="molecule type" value="Genomic_DNA"/>
</dbReference>
<dbReference type="Proteomes" id="UP001143856">
    <property type="component" value="Unassembled WGS sequence"/>
</dbReference>
<comment type="caution">
    <text evidence="1">The sequence shown here is derived from an EMBL/GenBank/DDBJ whole genome shotgun (WGS) entry which is preliminary data.</text>
</comment>
<protein>
    <submittedName>
        <fullName evidence="1">Uncharacterized protein</fullName>
    </submittedName>
</protein>
<name>A0ACC1PMM9_9PEZI</name>
<reference evidence="1" key="1">
    <citation type="submission" date="2022-10" db="EMBL/GenBank/DDBJ databases">
        <title>Genome Sequence of Xylaria curta.</title>
        <authorList>
            <person name="Buettner E."/>
        </authorList>
    </citation>
    <scope>NUCLEOTIDE SEQUENCE</scope>
    <source>
        <strain evidence="1">Babe10</strain>
    </source>
</reference>
<keyword evidence="2" id="KW-1185">Reference proteome</keyword>
<evidence type="ECO:0000313" key="2">
    <source>
        <dbReference type="Proteomes" id="UP001143856"/>
    </source>
</evidence>
<gene>
    <name evidence="1" type="ORF">NUW58_g1610</name>
</gene>